<proteinExistence type="predicted"/>
<comment type="caution">
    <text evidence="2">The sequence shown here is derived from an EMBL/GenBank/DDBJ whole genome shotgun (WGS) entry which is preliminary data.</text>
</comment>
<keyword evidence="3" id="KW-1185">Reference proteome</keyword>
<sequence length="54" mass="5923">MFATTINAQRYCSAQGCGSMYSDRKLVINDCCSSQSSDFHQCCRTSCNLGTPCK</sequence>
<evidence type="ECO:0000313" key="2">
    <source>
        <dbReference type="EMBL" id="KAG6959509.1"/>
    </source>
</evidence>
<accession>A0A8J5M690</accession>
<dbReference type="Proteomes" id="UP000709295">
    <property type="component" value="Unassembled WGS sequence"/>
</dbReference>
<evidence type="ECO:0000259" key="1">
    <source>
        <dbReference type="Pfam" id="PF09461"/>
    </source>
</evidence>
<feature type="domain" description="Phytotoxin PcF" evidence="1">
    <location>
        <begin position="9"/>
        <end position="50"/>
    </location>
</feature>
<organism evidence="2 3">
    <name type="scientific">Phytophthora aleatoria</name>
    <dbReference type="NCBI Taxonomy" id="2496075"/>
    <lineage>
        <taxon>Eukaryota</taxon>
        <taxon>Sar</taxon>
        <taxon>Stramenopiles</taxon>
        <taxon>Oomycota</taxon>
        <taxon>Peronosporomycetes</taxon>
        <taxon>Peronosporales</taxon>
        <taxon>Peronosporaceae</taxon>
        <taxon>Phytophthora</taxon>
    </lineage>
</organism>
<gene>
    <name evidence="2" type="ORF">JG688_00010039</name>
</gene>
<protein>
    <recommendedName>
        <fullName evidence="1">Phytotoxin PcF domain-containing protein</fullName>
    </recommendedName>
</protein>
<evidence type="ECO:0000313" key="3">
    <source>
        <dbReference type="Proteomes" id="UP000709295"/>
    </source>
</evidence>
<reference evidence="2" key="1">
    <citation type="submission" date="2021-01" db="EMBL/GenBank/DDBJ databases">
        <title>Phytophthora aleatoria, a newly-described species from Pinus radiata is distinct from Phytophthora cactorum isolates based on comparative genomics.</title>
        <authorList>
            <person name="Mcdougal R."/>
            <person name="Panda P."/>
            <person name="Williams N."/>
            <person name="Studholme D.J."/>
        </authorList>
    </citation>
    <scope>NUCLEOTIDE SEQUENCE</scope>
    <source>
        <strain evidence="2">NZFS 4037</strain>
    </source>
</reference>
<dbReference type="InterPro" id="IPR018570">
    <property type="entry name" value="Phytotoxin_PcF"/>
</dbReference>
<dbReference type="Pfam" id="PF09461">
    <property type="entry name" value="PcF"/>
    <property type="match status" value="1"/>
</dbReference>
<dbReference type="EMBL" id="JAENGY010000608">
    <property type="protein sequence ID" value="KAG6959509.1"/>
    <property type="molecule type" value="Genomic_DNA"/>
</dbReference>
<name>A0A8J5M690_9STRA</name>
<dbReference type="AlphaFoldDB" id="A0A8J5M690"/>